<feature type="region of interest" description="Disordered" evidence="2">
    <location>
        <begin position="174"/>
        <end position="207"/>
    </location>
</feature>
<feature type="signal peptide" evidence="3">
    <location>
        <begin position="1"/>
        <end position="17"/>
    </location>
</feature>
<feature type="region of interest" description="Disordered" evidence="2">
    <location>
        <begin position="21"/>
        <end position="50"/>
    </location>
</feature>
<dbReference type="AlphaFoldDB" id="A0A2N9H4N5"/>
<evidence type="ECO:0000256" key="3">
    <source>
        <dbReference type="SAM" id="SignalP"/>
    </source>
</evidence>
<feature type="coiled-coil region" evidence="1">
    <location>
        <begin position="285"/>
        <end position="312"/>
    </location>
</feature>
<feature type="region of interest" description="Disordered" evidence="2">
    <location>
        <begin position="128"/>
        <end position="160"/>
    </location>
</feature>
<feature type="region of interest" description="Disordered" evidence="2">
    <location>
        <begin position="339"/>
        <end position="367"/>
    </location>
</feature>
<reference evidence="4" key="1">
    <citation type="submission" date="2018-02" db="EMBL/GenBank/DDBJ databases">
        <authorList>
            <person name="Cohen D.B."/>
            <person name="Kent A.D."/>
        </authorList>
    </citation>
    <scope>NUCLEOTIDE SEQUENCE</scope>
</reference>
<feature type="chain" id="PRO_5014744313" evidence="3">
    <location>
        <begin position="18"/>
        <end position="406"/>
    </location>
</feature>
<feature type="compositionally biased region" description="Polar residues" evidence="2">
    <location>
        <begin position="180"/>
        <end position="193"/>
    </location>
</feature>
<keyword evidence="3" id="KW-0732">Signal</keyword>
<gene>
    <name evidence="4" type="ORF">FSB_LOCUS34615</name>
</gene>
<sequence length="406" mass="44642">MWLGLVWSLVYVVMESTEDTSSGATSSFKERPAASGSRSESVEDKDGLSGDMESVATTFFRVPLDVDRLRRTYQIPEDIEFRLPEKRDLAECSLGPEPSDVVKKILKSNKQTARKRIMEASKDLDSLPVLGKEGSKSSKKAKMTQLVKKEKGSKVSTSSDDIKMMPYPIVSVTKAPEPSCTPSGRSAPISPSTLKGKEVQAQKHPPSIFESESRAIKRAREAYEAVDLEVYDDINNRILLRMCVHDMMKVMGQVLTVGSRLPLAKSELEKAKTELARNVAHAKTIAGLKTEKDDLRGQVKKLKTEVVALNTSGRRYLWPLDQDWSLVKIFYDDDETTVAEGEENDDEEEDISSKEATLVPKDIPSAPQAVDKAKGDILAIVDTQAAIEGQANSSGQVVDPANQVAP</sequence>
<keyword evidence="1" id="KW-0175">Coiled coil</keyword>
<accession>A0A2N9H4N5</accession>
<proteinExistence type="predicted"/>
<protein>
    <submittedName>
        <fullName evidence="4">Uncharacterized protein</fullName>
    </submittedName>
</protein>
<dbReference type="EMBL" id="OIVN01002824">
    <property type="protein sequence ID" value="SPD06733.1"/>
    <property type="molecule type" value="Genomic_DNA"/>
</dbReference>
<organism evidence="4">
    <name type="scientific">Fagus sylvatica</name>
    <name type="common">Beechnut</name>
    <dbReference type="NCBI Taxonomy" id="28930"/>
    <lineage>
        <taxon>Eukaryota</taxon>
        <taxon>Viridiplantae</taxon>
        <taxon>Streptophyta</taxon>
        <taxon>Embryophyta</taxon>
        <taxon>Tracheophyta</taxon>
        <taxon>Spermatophyta</taxon>
        <taxon>Magnoliopsida</taxon>
        <taxon>eudicotyledons</taxon>
        <taxon>Gunneridae</taxon>
        <taxon>Pentapetalae</taxon>
        <taxon>rosids</taxon>
        <taxon>fabids</taxon>
        <taxon>Fagales</taxon>
        <taxon>Fagaceae</taxon>
        <taxon>Fagus</taxon>
    </lineage>
</organism>
<name>A0A2N9H4N5_FAGSY</name>
<evidence type="ECO:0000256" key="2">
    <source>
        <dbReference type="SAM" id="MobiDB-lite"/>
    </source>
</evidence>
<feature type="compositionally biased region" description="Acidic residues" evidence="2">
    <location>
        <begin position="339"/>
        <end position="350"/>
    </location>
</feature>
<evidence type="ECO:0000256" key="1">
    <source>
        <dbReference type="SAM" id="Coils"/>
    </source>
</evidence>
<evidence type="ECO:0000313" key="4">
    <source>
        <dbReference type="EMBL" id="SPD06733.1"/>
    </source>
</evidence>